<dbReference type="RefSeq" id="XP_003717684.1">
    <property type="nucleotide sequence ID" value="XM_003717636.1"/>
</dbReference>
<dbReference type="Proteomes" id="UP000009058">
    <property type="component" value="Chromosome 5"/>
</dbReference>
<keyword evidence="2" id="KW-1185">Reference proteome</keyword>
<protein>
    <submittedName>
        <fullName evidence="1">Uncharacterized protein</fullName>
    </submittedName>
</protein>
<dbReference type="VEuPathDB" id="FungiDB:MGG_17291"/>
<reference key="2">
    <citation type="submission" date="2011-05" db="EMBL/GenBank/DDBJ databases">
        <title>The Genome Sequence of Magnaporthe oryzae 70-15.</title>
        <authorList>
            <consortium name="The Broad Institute Genome Sequencing Platform"/>
            <person name="Ma L.-J."/>
            <person name="Dead R."/>
            <person name="Young S.K."/>
            <person name="Zeng Q."/>
            <person name="Gargeya S."/>
            <person name="Fitzgerald M."/>
            <person name="Haas B."/>
            <person name="Abouelleil A."/>
            <person name="Alvarado L."/>
            <person name="Arachchi H.M."/>
            <person name="Berlin A."/>
            <person name="Brown A."/>
            <person name="Chapman S.B."/>
            <person name="Chen Z."/>
            <person name="Dunbar C."/>
            <person name="Freedman E."/>
            <person name="Gearin G."/>
            <person name="Gellesch M."/>
            <person name="Goldberg J."/>
            <person name="Griggs A."/>
            <person name="Gujja S."/>
            <person name="Heiman D."/>
            <person name="Howarth C."/>
            <person name="Larson L."/>
            <person name="Lui A."/>
            <person name="MacDonald P.J.P."/>
            <person name="Mehta T."/>
            <person name="Montmayeur A."/>
            <person name="Murphy C."/>
            <person name="Neiman D."/>
            <person name="Pearson M."/>
            <person name="Priest M."/>
            <person name="Roberts A."/>
            <person name="Saif S."/>
            <person name="Shea T."/>
            <person name="Shenoy N."/>
            <person name="Sisk P."/>
            <person name="Stolte C."/>
            <person name="Sykes S."/>
            <person name="Yandava C."/>
            <person name="Wortman J."/>
            <person name="Nusbaum C."/>
            <person name="Birren B."/>
        </authorList>
    </citation>
    <scope>NUCLEOTIDE SEQUENCE</scope>
    <source>
        <strain>70-15</strain>
    </source>
</reference>
<dbReference type="EMBL" id="CM001235">
    <property type="protein sequence ID" value="EHA48100.1"/>
    <property type="molecule type" value="Genomic_DNA"/>
</dbReference>
<dbReference type="GeneID" id="12986618"/>
<proteinExistence type="predicted"/>
<evidence type="ECO:0000313" key="2">
    <source>
        <dbReference type="Proteomes" id="UP000009058"/>
    </source>
</evidence>
<reference evidence="1 2" key="1">
    <citation type="journal article" date="2005" name="Nature">
        <title>The genome sequence of the rice blast fungus Magnaporthe grisea.</title>
        <authorList>
            <person name="Dean R.A."/>
            <person name="Talbot N.J."/>
            <person name="Ebbole D.J."/>
            <person name="Farman M.L."/>
            <person name="Mitchell T.K."/>
            <person name="Orbach M.J."/>
            <person name="Thon M."/>
            <person name="Kulkarni R."/>
            <person name="Xu J.R."/>
            <person name="Pan H."/>
            <person name="Read N.D."/>
            <person name="Lee Y.H."/>
            <person name="Carbone I."/>
            <person name="Brown D."/>
            <person name="Oh Y.Y."/>
            <person name="Donofrio N."/>
            <person name="Jeong J.S."/>
            <person name="Soanes D.M."/>
            <person name="Djonovic S."/>
            <person name="Kolomiets E."/>
            <person name="Rehmeyer C."/>
            <person name="Li W."/>
            <person name="Harding M."/>
            <person name="Kim S."/>
            <person name="Lebrun M.H."/>
            <person name="Bohnert H."/>
            <person name="Coughlan S."/>
            <person name="Butler J."/>
            <person name="Calvo S."/>
            <person name="Ma L.J."/>
            <person name="Nicol R."/>
            <person name="Purcell S."/>
            <person name="Nusbaum C."/>
            <person name="Galagan J.E."/>
            <person name="Birren B.W."/>
        </authorList>
    </citation>
    <scope>NUCLEOTIDE SEQUENCE [LARGE SCALE GENOMIC DNA]</scope>
    <source>
        <strain evidence="2">70-15 / ATCC MYA-4617 / FGSC 8958</strain>
    </source>
</reference>
<organism evidence="1 2">
    <name type="scientific">Pyricularia oryzae (strain 70-15 / ATCC MYA-4617 / FGSC 8958)</name>
    <name type="common">Rice blast fungus</name>
    <name type="synonym">Magnaporthe oryzae</name>
    <dbReference type="NCBI Taxonomy" id="242507"/>
    <lineage>
        <taxon>Eukaryota</taxon>
        <taxon>Fungi</taxon>
        <taxon>Dikarya</taxon>
        <taxon>Ascomycota</taxon>
        <taxon>Pezizomycotina</taxon>
        <taxon>Sordariomycetes</taxon>
        <taxon>Sordariomycetidae</taxon>
        <taxon>Magnaporthales</taxon>
        <taxon>Pyriculariaceae</taxon>
        <taxon>Pyricularia</taxon>
    </lineage>
</organism>
<dbReference type="AlphaFoldDB" id="G4NBJ5"/>
<name>G4NBJ5_PYRO7</name>
<evidence type="ECO:0000313" key="1">
    <source>
        <dbReference type="EMBL" id="EHA48100.1"/>
    </source>
</evidence>
<dbReference type="OrthoDB" id="10273679at2759"/>
<dbReference type="InParanoid" id="G4NBJ5"/>
<dbReference type="KEGG" id="mgr:MGG_17291"/>
<accession>G4NBJ5</accession>
<sequence>MTRHGPMPVHDRVNKIGRRIRADKSLSSKDRDRIALNLQRLQKPGGNEADRTKAKILRESMQYILKSNCRHSILAFLALGGEPYKLNKSTKQKKVGQIQVSNLKHTFKDPIRLGSKRAVRECQGRSGR</sequence>
<dbReference type="HOGENOM" id="CLU_1960010_0_0_1"/>
<gene>
    <name evidence="1" type="ORF">MGG_17291</name>
</gene>